<evidence type="ECO:0000256" key="20">
    <source>
        <dbReference type="PIRSR" id="PIRSR000732-3"/>
    </source>
</evidence>
<evidence type="ECO:0000256" key="11">
    <source>
        <dbReference type="ARBA" id="ARBA00022679"/>
    </source>
</evidence>
<comment type="subcellular location">
    <subcellularLocation>
        <location evidence="4 17">Cytoplasm</location>
    </subcellularLocation>
</comment>
<keyword evidence="9 17" id="KW-0963">Cytoplasm</keyword>
<dbReference type="OrthoDB" id="9765468at2"/>
<feature type="binding site" evidence="19">
    <location>
        <position position="468"/>
    </location>
    <ligand>
        <name>phosphoenolpyruvate</name>
        <dbReference type="ChEBI" id="CHEBI:58702"/>
    </ligand>
</feature>
<dbReference type="InterPro" id="IPR008279">
    <property type="entry name" value="PEP-util_enz_mobile_dom"/>
</dbReference>
<comment type="catalytic activity">
    <reaction evidence="1 17">
        <text>L-histidyl-[protein] + phosphoenolpyruvate = N(pros)-phospho-L-histidyl-[protein] + pyruvate</text>
        <dbReference type="Rhea" id="RHEA:23880"/>
        <dbReference type="Rhea" id="RHEA-COMP:9745"/>
        <dbReference type="Rhea" id="RHEA-COMP:9746"/>
        <dbReference type="ChEBI" id="CHEBI:15361"/>
        <dbReference type="ChEBI" id="CHEBI:29979"/>
        <dbReference type="ChEBI" id="CHEBI:58702"/>
        <dbReference type="ChEBI" id="CHEBI:64837"/>
        <dbReference type="EC" id="2.7.3.9"/>
    </reaction>
</comment>
<evidence type="ECO:0000259" key="22">
    <source>
        <dbReference type="Pfam" id="PF02896"/>
    </source>
</evidence>
<keyword evidence="13 17" id="KW-0479">Metal-binding</keyword>
<keyword evidence="10 17" id="KW-0762">Sugar transport</keyword>
<feature type="active site" description="Tele-phosphohistidine intermediate" evidence="18">
    <location>
        <position position="197"/>
    </location>
</feature>
<dbReference type="GO" id="GO:0005737">
    <property type="term" value="C:cytoplasm"/>
    <property type="evidence" value="ECO:0007669"/>
    <property type="project" value="UniProtKB-SubCell"/>
</dbReference>
<keyword evidence="11 17" id="KW-0808">Transferase</keyword>
<dbReference type="GO" id="GO:0016301">
    <property type="term" value="F:kinase activity"/>
    <property type="evidence" value="ECO:0007669"/>
    <property type="project" value="UniProtKB-KW"/>
</dbReference>
<dbReference type="SUPFAM" id="SSF47831">
    <property type="entry name" value="Enzyme I of the PEP:sugar phosphotransferase system HPr-binding (sub)domain"/>
    <property type="match status" value="1"/>
</dbReference>
<evidence type="ECO:0000256" key="12">
    <source>
        <dbReference type="ARBA" id="ARBA00022683"/>
    </source>
</evidence>
<dbReference type="GO" id="GO:0009401">
    <property type="term" value="P:phosphoenolpyruvate-dependent sugar phosphotransferase system"/>
    <property type="evidence" value="ECO:0007669"/>
    <property type="project" value="UniProtKB-KW"/>
</dbReference>
<organism evidence="24 25">
    <name type="scientific">Roseimicrobium gellanilyticum</name>
    <dbReference type="NCBI Taxonomy" id="748857"/>
    <lineage>
        <taxon>Bacteria</taxon>
        <taxon>Pseudomonadati</taxon>
        <taxon>Verrucomicrobiota</taxon>
        <taxon>Verrucomicrobiia</taxon>
        <taxon>Verrucomicrobiales</taxon>
        <taxon>Verrucomicrobiaceae</taxon>
        <taxon>Roseimicrobium</taxon>
    </lineage>
</organism>
<feature type="binding site" evidence="19">
    <location>
        <position position="340"/>
    </location>
    <ligand>
        <name>phosphoenolpyruvate</name>
        <dbReference type="ChEBI" id="CHEBI:58702"/>
    </ligand>
</feature>
<comment type="cofactor">
    <cofactor evidence="2 17 20">
        <name>Mg(2+)</name>
        <dbReference type="ChEBI" id="CHEBI:18420"/>
    </cofactor>
</comment>
<dbReference type="Pfam" id="PF02896">
    <property type="entry name" value="PEP-utilizers_C"/>
    <property type="match status" value="1"/>
</dbReference>
<keyword evidence="8 17" id="KW-0813">Transport</keyword>
<dbReference type="Proteomes" id="UP000253426">
    <property type="component" value="Unassembled WGS sequence"/>
</dbReference>
<feature type="domain" description="PEP-utilising enzyme mobile" evidence="21">
    <location>
        <begin position="161"/>
        <end position="233"/>
    </location>
</feature>
<dbReference type="PROSITE" id="PS00742">
    <property type="entry name" value="PEP_ENZYMES_2"/>
    <property type="match status" value="1"/>
</dbReference>
<protein>
    <recommendedName>
        <fullName evidence="7 17">Phosphoenolpyruvate-protein phosphotransferase</fullName>
        <ecNumber evidence="6 17">2.7.3.9</ecNumber>
    </recommendedName>
    <alternativeName>
        <fullName evidence="16 17">Phosphotransferase system, enzyme I</fullName>
    </alternativeName>
</protein>
<dbReference type="Gene3D" id="3.50.30.10">
    <property type="entry name" value="Phosphohistidine domain"/>
    <property type="match status" value="1"/>
</dbReference>
<comment type="similarity">
    <text evidence="5 17">Belongs to the PEP-utilizing enzyme family.</text>
</comment>
<evidence type="ECO:0000256" key="14">
    <source>
        <dbReference type="ARBA" id="ARBA00022777"/>
    </source>
</evidence>
<reference evidence="24 25" key="1">
    <citation type="submission" date="2018-06" db="EMBL/GenBank/DDBJ databases">
        <title>Genomic Encyclopedia of Type Strains, Phase IV (KMG-IV): sequencing the most valuable type-strain genomes for metagenomic binning, comparative biology and taxonomic classification.</title>
        <authorList>
            <person name="Goeker M."/>
        </authorList>
    </citation>
    <scope>NUCLEOTIDE SEQUENCE [LARGE SCALE GENOMIC DNA]</scope>
    <source>
        <strain evidence="24 25">DSM 25532</strain>
    </source>
</reference>
<dbReference type="RefSeq" id="WP_113960071.1">
    <property type="nucleotide sequence ID" value="NZ_QNRR01000007.1"/>
</dbReference>
<comment type="function">
    <text evidence="3 17">General (non sugar-specific) component of the phosphoenolpyruvate-dependent sugar phosphotransferase system (sugar PTS). This major carbohydrate active-transport system catalyzes the phosphorylation of incoming sugar substrates concomitantly with their translocation across the cell membrane. Enzyme I transfers the phosphoryl group from phosphoenolpyruvate (PEP) to the phosphoryl carrier protein (HPr).</text>
</comment>
<feature type="binding site" evidence="20">
    <location>
        <position position="434"/>
    </location>
    <ligand>
        <name>Mg(2+)</name>
        <dbReference type="ChEBI" id="CHEBI:18420"/>
    </ligand>
</feature>
<dbReference type="EMBL" id="QNRR01000007">
    <property type="protein sequence ID" value="RBP41444.1"/>
    <property type="molecule type" value="Genomic_DNA"/>
</dbReference>
<gene>
    <name evidence="24" type="ORF">DES53_107276</name>
</gene>
<dbReference type="InterPro" id="IPR040442">
    <property type="entry name" value="Pyrv_kinase-like_dom_sf"/>
</dbReference>
<dbReference type="InterPro" id="IPR006318">
    <property type="entry name" value="PTS_EI-like"/>
</dbReference>
<dbReference type="InterPro" id="IPR036618">
    <property type="entry name" value="PtsI_HPr-bd_sf"/>
</dbReference>
<dbReference type="Gene3D" id="3.20.20.60">
    <property type="entry name" value="Phosphoenolpyruvate-binding domains"/>
    <property type="match status" value="1"/>
</dbReference>
<keyword evidence="15 17" id="KW-0460">Magnesium</keyword>
<evidence type="ECO:0000256" key="6">
    <source>
        <dbReference type="ARBA" id="ARBA00012232"/>
    </source>
</evidence>
<evidence type="ECO:0000256" key="19">
    <source>
        <dbReference type="PIRSR" id="PIRSR000732-2"/>
    </source>
</evidence>
<dbReference type="InterPro" id="IPR036637">
    <property type="entry name" value="Phosphohistidine_dom_sf"/>
</dbReference>
<dbReference type="Pfam" id="PF00391">
    <property type="entry name" value="PEP-utilizers"/>
    <property type="match status" value="1"/>
</dbReference>
<feature type="domain" description="Phosphotransferase system enzyme I N-terminal" evidence="23">
    <location>
        <begin position="11"/>
        <end position="134"/>
    </location>
</feature>
<name>A0A366HFU8_9BACT</name>
<evidence type="ECO:0000313" key="24">
    <source>
        <dbReference type="EMBL" id="RBP41444.1"/>
    </source>
</evidence>
<dbReference type="NCBIfam" id="TIGR01417">
    <property type="entry name" value="PTS_I_fam"/>
    <property type="match status" value="1"/>
</dbReference>
<evidence type="ECO:0000259" key="21">
    <source>
        <dbReference type="Pfam" id="PF00391"/>
    </source>
</evidence>
<evidence type="ECO:0000256" key="17">
    <source>
        <dbReference type="PIRNR" id="PIRNR000732"/>
    </source>
</evidence>
<evidence type="ECO:0000256" key="5">
    <source>
        <dbReference type="ARBA" id="ARBA00007837"/>
    </source>
</evidence>
<dbReference type="InterPro" id="IPR023151">
    <property type="entry name" value="PEP_util_CS"/>
</dbReference>
<feature type="active site" description="Proton donor" evidence="18">
    <location>
        <position position="503"/>
    </location>
</feature>
<dbReference type="PIRSF" id="PIRSF000732">
    <property type="entry name" value="PTS_enzyme_I"/>
    <property type="match status" value="1"/>
</dbReference>
<dbReference type="InterPro" id="IPR050499">
    <property type="entry name" value="PEP-utilizing_PTS_enzyme"/>
</dbReference>
<proteinExistence type="inferred from homology"/>
<evidence type="ECO:0000256" key="15">
    <source>
        <dbReference type="ARBA" id="ARBA00022842"/>
    </source>
</evidence>
<dbReference type="Gene3D" id="1.10.274.10">
    <property type="entry name" value="PtsI, HPr-binding domain"/>
    <property type="match status" value="1"/>
</dbReference>
<keyword evidence="25" id="KW-1185">Reference proteome</keyword>
<evidence type="ECO:0000256" key="3">
    <source>
        <dbReference type="ARBA" id="ARBA00002728"/>
    </source>
</evidence>
<comment type="caution">
    <text evidence="24">The sequence shown here is derived from an EMBL/GenBank/DDBJ whole genome shotgun (WGS) entry which is preliminary data.</text>
</comment>
<dbReference type="InterPro" id="IPR024692">
    <property type="entry name" value="PTS_EI"/>
</dbReference>
<evidence type="ECO:0000256" key="16">
    <source>
        <dbReference type="ARBA" id="ARBA00033235"/>
    </source>
</evidence>
<feature type="binding site" evidence="20">
    <location>
        <position position="458"/>
    </location>
    <ligand>
        <name>Mg(2+)</name>
        <dbReference type="ChEBI" id="CHEBI:18420"/>
    </ligand>
</feature>
<dbReference type="InterPro" id="IPR000121">
    <property type="entry name" value="PEP_util_C"/>
</dbReference>
<evidence type="ECO:0000256" key="4">
    <source>
        <dbReference type="ARBA" id="ARBA00004496"/>
    </source>
</evidence>
<evidence type="ECO:0000256" key="7">
    <source>
        <dbReference type="ARBA" id="ARBA00016544"/>
    </source>
</evidence>
<evidence type="ECO:0000256" key="18">
    <source>
        <dbReference type="PIRSR" id="PIRSR000732-1"/>
    </source>
</evidence>
<dbReference type="PANTHER" id="PTHR46244">
    <property type="entry name" value="PHOSPHOENOLPYRUVATE-PROTEIN PHOSPHOTRANSFERASE"/>
    <property type="match status" value="1"/>
</dbReference>
<dbReference type="EC" id="2.7.3.9" evidence="6 17"/>
<dbReference type="PRINTS" id="PR01736">
    <property type="entry name" value="PHPHTRNFRASE"/>
</dbReference>
<evidence type="ECO:0000313" key="25">
    <source>
        <dbReference type="Proteomes" id="UP000253426"/>
    </source>
</evidence>
<evidence type="ECO:0000256" key="10">
    <source>
        <dbReference type="ARBA" id="ARBA00022597"/>
    </source>
</evidence>
<feature type="domain" description="PEP-utilising enzyme C-terminal" evidence="22">
    <location>
        <begin position="261"/>
        <end position="541"/>
    </location>
</feature>
<accession>A0A366HFU8</accession>
<evidence type="ECO:0000256" key="2">
    <source>
        <dbReference type="ARBA" id="ARBA00001946"/>
    </source>
</evidence>
<evidence type="ECO:0000256" key="1">
    <source>
        <dbReference type="ARBA" id="ARBA00000683"/>
    </source>
</evidence>
<evidence type="ECO:0000256" key="8">
    <source>
        <dbReference type="ARBA" id="ARBA00022448"/>
    </source>
</evidence>
<feature type="binding site" evidence="19">
    <location>
        <position position="304"/>
    </location>
    <ligand>
        <name>phosphoenolpyruvate</name>
        <dbReference type="ChEBI" id="CHEBI:58702"/>
    </ligand>
</feature>
<dbReference type="AlphaFoldDB" id="A0A366HFU8"/>
<dbReference type="SUPFAM" id="SSF52009">
    <property type="entry name" value="Phosphohistidine domain"/>
    <property type="match status" value="1"/>
</dbReference>
<keyword evidence="12 17" id="KW-0598">Phosphotransferase system</keyword>
<dbReference type="GO" id="GO:0008965">
    <property type="term" value="F:phosphoenolpyruvate-protein phosphotransferase activity"/>
    <property type="evidence" value="ECO:0007669"/>
    <property type="project" value="UniProtKB-EC"/>
</dbReference>
<evidence type="ECO:0000256" key="9">
    <source>
        <dbReference type="ARBA" id="ARBA00022490"/>
    </source>
</evidence>
<feature type="binding site" evidence="19">
    <location>
        <begin position="457"/>
        <end position="458"/>
    </location>
    <ligand>
        <name>phosphoenolpyruvate</name>
        <dbReference type="ChEBI" id="CHEBI:58702"/>
    </ligand>
</feature>
<keyword evidence="14 17" id="KW-0418">Kinase</keyword>
<sequence>MSEDEDIKIPGRATSPGLARGKAFVHRNILDALSEPRAIATHQIEREFDSVDHALVSVLEDLKLSALRIEQHSGPKLAAIFGAHEAMLQDASLRSEIRSQIEDKLVGAAQALAHVFQRWEQKFRAHPKQLVQERADDIADLEGRLLRAIAGVKTTALEMMPKGRVLVAHRLLPSETVALPDLDVAGIVLEFGGPGSHAALLARALGIPTVAQIAGATTNISDEQELIVDGDSGQIVLNPSVEALKSFEERRSHIHTLRKSARQSARVVAATMNGQRVEVLANVSTRRDVAVAEETGADGIGLYRLEQYYLSRNTPPSTAELLSELNAMFSGFGSKPLTVRLLDLGADKPVSYLNFPVEDDPFLGCRGVRLLLRFPELLDAQLKALLQFGLSREVHVLVPMVTLASEMEEIRKKMCSIAEQEGIRRLPKLGAMIETPAAALGVEEIIKHADFLSIGTNDLTQYTMAAGRENPLVNDYFIEDHPAVLRLIRMVVAEAGDTPVSICGELAGHLNAIPTLVHLGVRTLSVAPPLIPDVKQAIRTISSA</sequence>
<dbReference type="PANTHER" id="PTHR46244:SF3">
    <property type="entry name" value="PHOSPHOENOLPYRUVATE-PROTEIN PHOSPHOTRANSFERASE"/>
    <property type="match status" value="1"/>
</dbReference>
<dbReference type="InterPro" id="IPR008731">
    <property type="entry name" value="PTS_EIN"/>
</dbReference>
<dbReference type="GO" id="GO:0046872">
    <property type="term" value="F:metal ion binding"/>
    <property type="evidence" value="ECO:0007669"/>
    <property type="project" value="UniProtKB-KW"/>
</dbReference>
<evidence type="ECO:0000256" key="13">
    <source>
        <dbReference type="ARBA" id="ARBA00022723"/>
    </source>
</evidence>
<evidence type="ECO:0000259" key="23">
    <source>
        <dbReference type="Pfam" id="PF05524"/>
    </source>
</evidence>
<dbReference type="Pfam" id="PF05524">
    <property type="entry name" value="PEP-utilisers_N"/>
    <property type="match status" value="1"/>
</dbReference>
<dbReference type="InterPro" id="IPR015813">
    <property type="entry name" value="Pyrv/PenolPyrv_kinase-like_dom"/>
</dbReference>
<dbReference type="SUPFAM" id="SSF51621">
    <property type="entry name" value="Phosphoenolpyruvate/pyruvate domain"/>
    <property type="match status" value="1"/>
</dbReference>